<dbReference type="PANTHER" id="PTHR31891">
    <property type="entry name" value="FORMAMIDASE C869.04-RELATED"/>
    <property type="match status" value="1"/>
</dbReference>
<protein>
    <submittedName>
        <fullName evidence="3">Acetamidase</fullName>
        <ecNumber evidence="3">3.5.1.-</ecNumber>
    </submittedName>
</protein>
<evidence type="ECO:0000256" key="2">
    <source>
        <dbReference type="SAM" id="SignalP"/>
    </source>
</evidence>
<evidence type="ECO:0000313" key="4">
    <source>
        <dbReference type="Proteomes" id="UP000254554"/>
    </source>
</evidence>
<name>A0A377GDV0_9GAMM</name>
<keyword evidence="3" id="KW-0378">Hydrolase</keyword>
<feature type="signal peptide" evidence="2">
    <location>
        <begin position="1"/>
        <end position="22"/>
    </location>
</feature>
<dbReference type="Gene3D" id="3.10.28.20">
    <property type="entry name" value="Acetamidase/Formamidase-like domains"/>
    <property type="match status" value="1"/>
</dbReference>
<feature type="chain" id="PRO_5016878089" evidence="2">
    <location>
        <begin position="23"/>
        <end position="400"/>
    </location>
</feature>
<dbReference type="Pfam" id="PF03069">
    <property type="entry name" value="FmdA_AmdA"/>
    <property type="match status" value="1"/>
</dbReference>
<dbReference type="AlphaFoldDB" id="A0A377GDV0"/>
<evidence type="ECO:0000256" key="1">
    <source>
        <dbReference type="SAM" id="MobiDB-lite"/>
    </source>
</evidence>
<dbReference type="Proteomes" id="UP000254554">
    <property type="component" value="Unassembled WGS sequence"/>
</dbReference>
<sequence>MRNKIQIFALFIAMIFFSTVSAENYRVTATKDTVTLGLYTLDKQPVIKVHSGDSVSLETWNSCLHEMVFNKTTPAEVANFYTKYDIQNRRGMHSLTGPVYIEEAEPGDVLEIRILDIKLNDFGYNFLSPTAGILSEFTQPRIMYFKYNKEKTATEFTKGLCLQLKPFPGVVAVAPPQDWPDGWPVNLAKHMGQPVPGQFNSVPPGPFGGNLDEPSLQVGSILYLPVFQKGALVWTGDSHAMQSNGEIDVTALETSYEGITLQFIVRKDLKAEGVTDKSKRNGNSLFTWPIVENADEWIVIGLNEDLFEAMQLASRNAIEFLVRTQGFSPQESYQFLSMVGNFDIPEAVNVIKSVAVHIPKASFKNLGKMKTLSSEGTFPLTSPKSDGSASCTTQEGKIIQ</sequence>
<accession>A0A377GDV0</accession>
<organism evidence="3 4">
    <name type="scientific">Fluoribacter dumoffii</name>
    <dbReference type="NCBI Taxonomy" id="463"/>
    <lineage>
        <taxon>Bacteria</taxon>
        <taxon>Pseudomonadati</taxon>
        <taxon>Pseudomonadota</taxon>
        <taxon>Gammaproteobacteria</taxon>
        <taxon>Legionellales</taxon>
        <taxon>Legionellaceae</taxon>
        <taxon>Fluoribacter</taxon>
    </lineage>
</organism>
<dbReference type="Gene3D" id="2.60.120.580">
    <property type="entry name" value="Acetamidase/Formamidase-like domains"/>
    <property type="match status" value="1"/>
</dbReference>
<dbReference type="GeneID" id="93293953"/>
<dbReference type="RefSeq" id="WP_010655094.1">
    <property type="nucleotide sequence ID" value="NZ_JAPHOO010000002.1"/>
</dbReference>
<dbReference type="PANTHER" id="PTHR31891:SF1">
    <property type="entry name" value="FORMAMIDASE C869.04-RELATED"/>
    <property type="match status" value="1"/>
</dbReference>
<keyword evidence="2" id="KW-0732">Signal</keyword>
<dbReference type="SUPFAM" id="SSF141130">
    <property type="entry name" value="Acetamidase/Formamidase-like"/>
    <property type="match status" value="1"/>
</dbReference>
<keyword evidence="4" id="KW-1185">Reference proteome</keyword>
<dbReference type="OrthoDB" id="9785236at2"/>
<dbReference type="GO" id="GO:0016811">
    <property type="term" value="F:hydrolase activity, acting on carbon-nitrogen (but not peptide) bonds, in linear amides"/>
    <property type="evidence" value="ECO:0007669"/>
    <property type="project" value="InterPro"/>
</dbReference>
<feature type="region of interest" description="Disordered" evidence="1">
    <location>
        <begin position="377"/>
        <end position="400"/>
    </location>
</feature>
<dbReference type="STRING" id="1094715.GCA_000236165_03063"/>
<dbReference type="EC" id="3.5.1.-" evidence="3"/>
<gene>
    <name evidence="3" type="primary">amdA</name>
    <name evidence="3" type="ORF">NCTC11370_03077</name>
</gene>
<reference evidence="3 4" key="1">
    <citation type="submission" date="2018-06" db="EMBL/GenBank/DDBJ databases">
        <authorList>
            <consortium name="Pathogen Informatics"/>
            <person name="Doyle S."/>
        </authorList>
    </citation>
    <scope>NUCLEOTIDE SEQUENCE [LARGE SCALE GENOMIC DNA]</scope>
    <source>
        <strain evidence="3 4">NCTC11370</strain>
    </source>
</reference>
<dbReference type="EMBL" id="UGGT01000001">
    <property type="protein sequence ID" value="STO22975.1"/>
    <property type="molecule type" value="Genomic_DNA"/>
</dbReference>
<evidence type="ECO:0000313" key="3">
    <source>
        <dbReference type="EMBL" id="STO22975.1"/>
    </source>
</evidence>
<dbReference type="InterPro" id="IPR004304">
    <property type="entry name" value="FmdA_AmdA"/>
</dbReference>
<proteinExistence type="predicted"/>